<protein>
    <submittedName>
        <fullName evidence="2">GDP-mannose 4,6-dehydratase</fullName>
    </submittedName>
</protein>
<dbReference type="Pfam" id="PF16363">
    <property type="entry name" value="GDP_Man_Dehyd"/>
    <property type="match status" value="1"/>
</dbReference>
<dbReference type="Gene3D" id="3.90.25.10">
    <property type="entry name" value="UDP-galactose 4-epimerase, domain 1"/>
    <property type="match status" value="1"/>
</dbReference>
<comment type="caution">
    <text evidence="2">The sequence shown here is derived from an EMBL/GenBank/DDBJ whole genome shotgun (WGS) entry which is preliminary data.</text>
</comment>
<proteinExistence type="predicted"/>
<dbReference type="EMBL" id="JADWYS010000001">
    <property type="protein sequence ID" value="MBG9388876.1"/>
    <property type="molecule type" value="Genomic_DNA"/>
</dbReference>
<name>A0A931MH95_9BURK</name>
<keyword evidence="3" id="KW-1185">Reference proteome</keyword>
<evidence type="ECO:0000313" key="2">
    <source>
        <dbReference type="EMBL" id="MBG9388876.1"/>
    </source>
</evidence>
<dbReference type="SUPFAM" id="SSF51735">
    <property type="entry name" value="NAD(P)-binding Rossmann-fold domains"/>
    <property type="match status" value="1"/>
</dbReference>
<accession>A0A931MH95</accession>
<dbReference type="PANTHER" id="PTHR43000">
    <property type="entry name" value="DTDP-D-GLUCOSE 4,6-DEHYDRATASE-RELATED"/>
    <property type="match status" value="1"/>
</dbReference>
<dbReference type="RefSeq" id="WP_196986701.1">
    <property type="nucleotide sequence ID" value="NZ_JADWYS010000001.1"/>
</dbReference>
<dbReference type="AlphaFoldDB" id="A0A931MH95"/>
<evidence type="ECO:0000259" key="1">
    <source>
        <dbReference type="Pfam" id="PF16363"/>
    </source>
</evidence>
<dbReference type="Proteomes" id="UP000651050">
    <property type="component" value="Unassembled WGS sequence"/>
</dbReference>
<dbReference type="Gene3D" id="3.40.50.720">
    <property type="entry name" value="NAD(P)-binding Rossmann-like Domain"/>
    <property type="match status" value="1"/>
</dbReference>
<organism evidence="2 3">
    <name type="scientific">Caenimonas aquaedulcis</name>
    <dbReference type="NCBI Taxonomy" id="2793270"/>
    <lineage>
        <taxon>Bacteria</taxon>
        <taxon>Pseudomonadati</taxon>
        <taxon>Pseudomonadota</taxon>
        <taxon>Betaproteobacteria</taxon>
        <taxon>Burkholderiales</taxon>
        <taxon>Comamonadaceae</taxon>
        <taxon>Caenimonas</taxon>
    </lineage>
</organism>
<reference evidence="2" key="1">
    <citation type="submission" date="2020-11" db="EMBL/GenBank/DDBJ databases">
        <title>Bacterial whole genome sequence for Caenimonas sp. DR4.4.</title>
        <authorList>
            <person name="Le V."/>
            <person name="Ko S.-R."/>
            <person name="Ahn C.-Y."/>
            <person name="Oh H.-M."/>
        </authorList>
    </citation>
    <scope>NUCLEOTIDE SEQUENCE</scope>
    <source>
        <strain evidence="2">DR4.4</strain>
    </source>
</reference>
<sequence length="299" mass="32634">MPILVTGLSGFVGSHFGSRVPGAVDLLDGARAADIRRRDEVVRAVAQARPDAVLHLAAQAAVPASFDDPAETYDTNFEGTLNLLMALRESGFRGRMLFVGSADIYGTVPEAELPITEGRPSRPLNPYAVSKVAAEALCYQWSQAGPFEIVMARPFNHIGPRQSPQFAVSDFARQIAAGRRGRGPGKLVVGDIDTTRDFTDVRDIVRAYELLLKHGRNGEAYNVCSGVERSVRDVIAAMLAAAGADMPLEVDAHRLRKIEQRRMLGSFAKLQADTGWRPEIPFGQTLADTLNYWDEKEQA</sequence>
<feature type="domain" description="NAD(P)-binding" evidence="1">
    <location>
        <begin position="33"/>
        <end position="288"/>
    </location>
</feature>
<gene>
    <name evidence="2" type="ORF">I5803_12655</name>
</gene>
<dbReference type="InterPro" id="IPR036291">
    <property type="entry name" value="NAD(P)-bd_dom_sf"/>
</dbReference>
<evidence type="ECO:0000313" key="3">
    <source>
        <dbReference type="Proteomes" id="UP000651050"/>
    </source>
</evidence>
<dbReference type="InterPro" id="IPR016040">
    <property type="entry name" value="NAD(P)-bd_dom"/>
</dbReference>